<dbReference type="PANTHER" id="PTHR47074">
    <property type="entry name" value="BNAC02G40300D PROTEIN"/>
    <property type="match status" value="1"/>
</dbReference>
<dbReference type="Pfam" id="PF13456">
    <property type="entry name" value="RVT_3"/>
    <property type="match status" value="1"/>
</dbReference>
<evidence type="ECO:0000313" key="4">
    <source>
        <dbReference type="Proteomes" id="UP001187192"/>
    </source>
</evidence>
<dbReference type="InterPro" id="IPR026960">
    <property type="entry name" value="RVT-Znf"/>
</dbReference>
<dbReference type="InterPro" id="IPR044730">
    <property type="entry name" value="RNase_H-like_dom_plant"/>
</dbReference>
<dbReference type="InterPro" id="IPR036397">
    <property type="entry name" value="RNaseH_sf"/>
</dbReference>
<dbReference type="Gene3D" id="3.30.420.10">
    <property type="entry name" value="Ribonuclease H-like superfamily/Ribonuclease H"/>
    <property type="match status" value="1"/>
</dbReference>
<dbReference type="SUPFAM" id="SSF53098">
    <property type="entry name" value="Ribonuclease H-like"/>
    <property type="match status" value="1"/>
</dbReference>
<feature type="domain" description="Reverse transcriptase zinc-binding" evidence="2">
    <location>
        <begin position="6"/>
        <end position="59"/>
    </location>
</feature>
<evidence type="ECO:0000259" key="1">
    <source>
        <dbReference type="Pfam" id="PF13456"/>
    </source>
</evidence>
<keyword evidence="4" id="KW-1185">Reference proteome</keyword>
<dbReference type="EMBL" id="BTGU01000606">
    <property type="protein sequence ID" value="GMN68400.1"/>
    <property type="molecule type" value="Genomic_DNA"/>
</dbReference>
<accession>A0AA88E6B8</accession>
<organism evidence="3 4">
    <name type="scientific">Ficus carica</name>
    <name type="common">Common fig</name>
    <dbReference type="NCBI Taxonomy" id="3494"/>
    <lineage>
        <taxon>Eukaryota</taxon>
        <taxon>Viridiplantae</taxon>
        <taxon>Streptophyta</taxon>
        <taxon>Embryophyta</taxon>
        <taxon>Tracheophyta</taxon>
        <taxon>Spermatophyta</taxon>
        <taxon>Magnoliopsida</taxon>
        <taxon>eudicotyledons</taxon>
        <taxon>Gunneridae</taxon>
        <taxon>Pentapetalae</taxon>
        <taxon>rosids</taxon>
        <taxon>fabids</taxon>
        <taxon>Rosales</taxon>
        <taxon>Moraceae</taxon>
        <taxon>Ficeae</taxon>
        <taxon>Ficus</taxon>
    </lineage>
</organism>
<dbReference type="GO" id="GO:0003676">
    <property type="term" value="F:nucleic acid binding"/>
    <property type="evidence" value="ECO:0007669"/>
    <property type="project" value="InterPro"/>
</dbReference>
<dbReference type="InterPro" id="IPR012337">
    <property type="entry name" value="RNaseH-like_sf"/>
</dbReference>
<dbReference type="InterPro" id="IPR052929">
    <property type="entry name" value="RNase_H-like_EbsB-rel"/>
</dbReference>
<dbReference type="Proteomes" id="UP001187192">
    <property type="component" value="Unassembled WGS sequence"/>
</dbReference>
<reference evidence="3" key="1">
    <citation type="submission" date="2023-07" db="EMBL/GenBank/DDBJ databases">
        <title>draft genome sequence of fig (Ficus carica).</title>
        <authorList>
            <person name="Takahashi T."/>
            <person name="Nishimura K."/>
        </authorList>
    </citation>
    <scope>NUCLEOTIDE SEQUENCE</scope>
</reference>
<dbReference type="GO" id="GO:0004523">
    <property type="term" value="F:RNA-DNA hybrid ribonuclease activity"/>
    <property type="evidence" value="ECO:0007669"/>
    <property type="project" value="InterPro"/>
</dbReference>
<comment type="caution">
    <text evidence="3">The sequence shown here is derived from an EMBL/GenBank/DDBJ whole genome shotgun (WGS) entry which is preliminary data.</text>
</comment>
<dbReference type="CDD" id="cd06222">
    <property type="entry name" value="RNase_H_like"/>
    <property type="match status" value="1"/>
</dbReference>
<protein>
    <recommendedName>
        <fullName evidence="5">RNase H type-1 domain-containing protein</fullName>
    </recommendedName>
</protein>
<evidence type="ECO:0000313" key="3">
    <source>
        <dbReference type="EMBL" id="GMN68400.1"/>
    </source>
</evidence>
<sequence length="276" mass="30719">MEVAKRSSRLWRAFHNILPCSANLRSRGVNCEVRCARCHGGDETGWHSLWSCDIAKLTWKGCSTWDKLPRCSARCFDGVCLFVARLFSKEDVEIFASISWAIWWSRNVRVFQNLWKSPMEILEVVLTDRPPQWQPPSLGHLKLNVDAGCREECGFVGVGAVVRDSDGVVIACLARKLVGSFPPLTAEFLALREGLEFVASCGVRVSEVETDALLVVQAIVTSDPPDDLDPIVYDIRALLQKVACGSPCRHATCSGSPLKDLIPHGTWDDVCNLWFM</sequence>
<dbReference type="InterPro" id="IPR002156">
    <property type="entry name" value="RNaseH_domain"/>
</dbReference>
<feature type="domain" description="RNase H type-1" evidence="1">
    <location>
        <begin position="144"/>
        <end position="241"/>
    </location>
</feature>
<dbReference type="Pfam" id="PF13966">
    <property type="entry name" value="zf-RVT"/>
    <property type="match status" value="1"/>
</dbReference>
<proteinExistence type="predicted"/>
<evidence type="ECO:0008006" key="5">
    <source>
        <dbReference type="Google" id="ProtNLM"/>
    </source>
</evidence>
<gene>
    <name evidence="3" type="ORF">TIFTF001_037459</name>
</gene>
<name>A0AA88E6B8_FICCA</name>
<dbReference type="PANTHER" id="PTHR47074:SF11">
    <property type="entry name" value="REVERSE TRANSCRIPTASE-LIKE PROTEIN"/>
    <property type="match status" value="1"/>
</dbReference>
<evidence type="ECO:0000259" key="2">
    <source>
        <dbReference type="Pfam" id="PF13966"/>
    </source>
</evidence>
<dbReference type="AlphaFoldDB" id="A0AA88E6B8"/>